<keyword evidence="2" id="KW-1185">Reference proteome</keyword>
<dbReference type="InterPro" id="IPR040160">
    <property type="entry name" value="Mxt"/>
</dbReference>
<evidence type="ECO:0000313" key="3">
    <source>
        <dbReference type="RefSeq" id="XP_022091904.1"/>
    </source>
</evidence>
<dbReference type="PANTHER" id="PTHR20849">
    <property type="entry name" value="EUKARYOTIC TRANSLATION INITIATION FACTOR 4E-BINDING PROTEIN MEXTLI"/>
    <property type="match status" value="1"/>
</dbReference>
<protein>
    <submittedName>
        <fullName evidence="3">Uncharacterized protein LOC110979986 isoform X2</fullName>
    </submittedName>
</protein>
<dbReference type="GO" id="GO:0003743">
    <property type="term" value="F:translation initiation factor activity"/>
    <property type="evidence" value="ECO:0007669"/>
    <property type="project" value="TreeGrafter"/>
</dbReference>
<feature type="region of interest" description="Disordered" evidence="1">
    <location>
        <begin position="57"/>
        <end position="76"/>
    </location>
</feature>
<dbReference type="GO" id="GO:0034518">
    <property type="term" value="C:RNA cap binding complex"/>
    <property type="evidence" value="ECO:0007669"/>
    <property type="project" value="TreeGrafter"/>
</dbReference>
<dbReference type="Gene3D" id="1.25.40.180">
    <property type="match status" value="1"/>
</dbReference>
<dbReference type="GO" id="GO:0045727">
    <property type="term" value="P:positive regulation of translation"/>
    <property type="evidence" value="ECO:0007669"/>
    <property type="project" value="InterPro"/>
</dbReference>
<dbReference type="AlphaFoldDB" id="A0A8B7YF90"/>
<sequence>MAANNISSANTSGFSARLMIGKGADTMPGSLGLRSPKKMHSMGNILEIETLKQETKSCYTHSNPGSSQPPSKTSNCKDKHSLWKSVQDCHASLTVANPRHFEFAVANLCFLLKAYGRDLDNYVKADVDKIFQTLRILALDISKRPTTRIQLLKVIELRARSWEMENRMPQHLDKGIIQGVSGTQASVSTTDNTLVGLPSLSGYPTSILPAASFRMSLPRSSTYFLQNSLPVLFQLPFFRIAYLSSLSHSWNKVVHAIARIPAFSYFFCE</sequence>
<name>A0A8B7YF90_ACAPL</name>
<organism evidence="2 3">
    <name type="scientific">Acanthaster planci</name>
    <name type="common">Crown-of-thorns starfish</name>
    <dbReference type="NCBI Taxonomy" id="133434"/>
    <lineage>
        <taxon>Eukaryota</taxon>
        <taxon>Metazoa</taxon>
        <taxon>Echinodermata</taxon>
        <taxon>Eleutherozoa</taxon>
        <taxon>Asterozoa</taxon>
        <taxon>Asteroidea</taxon>
        <taxon>Valvatacea</taxon>
        <taxon>Valvatida</taxon>
        <taxon>Acanthasteridae</taxon>
        <taxon>Acanthaster</taxon>
    </lineage>
</organism>
<feature type="compositionally biased region" description="Polar residues" evidence="1">
    <location>
        <begin position="57"/>
        <end position="74"/>
    </location>
</feature>
<dbReference type="GO" id="GO:1901190">
    <property type="term" value="P:regulation of formation of translation initiation ternary complex"/>
    <property type="evidence" value="ECO:0007669"/>
    <property type="project" value="TreeGrafter"/>
</dbReference>
<evidence type="ECO:0000256" key="1">
    <source>
        <dbReference type="SAM" id="MobiDB-lite"/>
    </source>
</evidence>
<accession>A0A8B7YF90</accession>
<dbReference type="GeneID" id="110979986"/>
<dbReference type="GO" id="GO:0008190">
    <property type="term" value="F:eukaryotic initiation factor 4E binding"/>
    <property type="evidence" value="ECO:0007669"/>
    <property type="project" value="InterPro"/>
</dbReference>
<gene>
    <name evidence="3" type="primary">LOC110979986</name>
</gene>
<reference evidence="3" key="1">
    <citation type="submission" date="2025-08" db="UniProtKB">
        <authorList>
            <consortium name="RefSeq"/>
        </authorList>
    </citation>
    <scope>IDENTIFICATION</scope>
</reference>
<dbReference type="OrthoDB" id="565552at2759"/>
<evidence type="ECO:0000313" key="2">
    <source>
        <dbReference type="Proteomes" id="UP000694845"/>
    </source>
</evidence>
<dbReference type="RefSeq" id="XP_022091904.1">
    <property type="nucleotide sequence ID" value="XM_022236212.1"/>
</dbReference>
<dbReference type="Proteomes" id="UP000694845">
    <property type="component" value="Unplaced"/>
</dbReference>
<dbReference type="GO" id="GO:0005737">
    <property type="term" value="C:cytoplasm"/>
    <property type="evidence" value="ECO:0007669"/>
    <property type="project" value="TreeGrafter"/>
</dbReference>
<proteinExistence type="predicted"/>
<dbReference type="PANTHER" id="PTHR20849:SF2">
    <property type="entry name" value="EUKARYOTIC TRANSLATION INITIATION FACTOR 4E-BINDING PROTEIN MEXTLI"/>
    <property type="match status" value="1"/>
</dbReference>